<dbReference type="InterPro" id="IPR032812">
    <property type="entry name" value="SbsA_Ig"/>
</dbReference>
<dbReference type="Pfam" id="PF00395">
    <property type="entry name" value="SLH"/>
    <property type="match status" value="2"/>
</dbReference>
<name>A0A5S4ZY75_9FIRM</name>
<proteinExistence type="predicted"/>
<sequence>MRINRWKCFIGGMLAVAVFAFAMISPTDALAKNNGNGKGNGKIPPGQLKKISFTMMGDVYGHWAAEPVTAMQRQGIIVGFPDGKFYPQKEVSKNEALVMLMRAMGYEDESPTGKSLKLVPKSWASGMVALALDKGIITREELKNFNGNEAAQRYEVAVWLARALSNSDMLGNLSGGTVQFIDAGKIPGYAKNYVAQMARAGIMRGYPGNVFKPQNPVQRAEIAAMLFRCQNMFSLNPRFEFIKGTVDDVMPSDPAFISIVPGSDDRLTILVQVADDAAIFVDGEAVELEDIERGYAVSLVLNSARKAIVVSAGSEGAADNDDENKDEAAPEVVKLNPKDGAGDVKAGIDELVVTFDEKIYPVKSLKDIKDKIGVENITKDRSINIGDVEIDGRDLIIELKVGLEENCRYAVYIPANIIKDKEGNKFAGINSRDWRFATFEGEDEDEDAPKPEKLNPKDGAKVEYGIKKITVKFDEPVQWVNEKSSKNTAIVFNTTTNALLTPDDVNIDEDQLVIEFDKKLPVGEYGITISSGIIEDLSGNKFPGIGVNDWVFEVVEEDD</sequence>
<dbReference type="PROSITE" id="PS51272">
    <property type="entry name" value="SLH"/>
    <property type="match status" value="2"/>
</dbReference>
<dbReference type="InterPro" id="IPR014755">
    <property type="entry name" value="Cu-Rt/internalin_Ig-like"/>
</dbReference>
<dbReference type="InterPro" id="IPR051465">
    <property type="entry name" value="Cell_Envelope_Struct_Comp"/>
</dbReference>
<dbReference type="PANTHER" id="PTHR43308">
    <property type="entry name" value="OUTER MEMBRANE PROTEIN ALPHA-RELATED"/>
    <property type="match status" value="1"/>
</dbReference>
<evidence type="ECO:0000256" key="2">
    <source>
        <dbReference type="ARBA" id="ARBA00022737"/>
    </source>
</evidence>
<evidence type="ECO:0000313" key="6">
    <source>
        <dbReference type="Proteomes" id="UP000323166"/>
    </source>
</evidence>
<dbReference type="AlphaFoldDB" id="A0A5S4ZY75"/>
<gene>
    <name evidence="5" type="ORF">LX24_00256</name>
</gene>
<keyword evidence="1 3" id="KW-0732">Signal</keyword>
<evidence type="ECO:0000259" key="4">
    <source>
        <dbReference type="PROSITE" id="PS51272"/>
    </source>
</evidence>
<keyword evidence="6" id="KW-1185">Reference proteome</keyword>
<dbReference type="Gene3D" id="2.60.40.1220">
    <property type="match status" value="1"/>
</dbReference>
<evidence type="ECO:0000256" key="1">
    <source>
        <dbReference type="ARBA" id="ARBA00022729"/>
    </source>
</evidence>
<evidence type="ECO:0000256" key="3">
    <source>
        <dbReference type="SAM" id="SignalP"/>
    </source>
</evidence>
<organism evidence="5 6">
    <name type="scientific">Desulfallas thermosapovorans DSM 6562</name>
    <dbReference type="NCBI Taxonomy" id="1121431"/>
    <lineage>
        <taxon>Bacteria</taxon>
        <taxon>Bacillati</taxon>
        <taxon>Bacillota</taxon>
        <taxon>Clostridia</taxon>
        <taxon>Eubacteriales</taxon>
        <taxon>Desulfallaceae</taxon>
        <taxon>Desulfallas</taxon>
    </lineage>
</organism>
<evidence type="ECO:0000313" key="5">
    <source>
        <dbReference type="EMBL" id="TYO97972.1"/>
    </source>
</evidence>
<feature type="signal peptide" evidence="3">
    <location>
        <begin position="1"/>
        <end position="31"/>
    </location>
</feature>
<protein>
    <submittedName>
        <fullName evidence="5">S-layer family protein</fullName>
    </submittedName>
</protein>
<accession>A0A5S4ZY75</accession>
<feature type="chain" id="PRO_5024391340" evidence="3">
    <location>
        <begin position="32"/>
        <end position="559"/>
    </location>
</feature>
<feature type="domain" description="SLH" evidence="4">
    <location>
        <begin position="177"/>
        <end position="240"/>
    </location>
</feature>
<dbReference type="InterPro" id="IPR001119">
    <property type="entry name" value="SLH_dom"/>
</dbReference>
<dbReference type="RefSeq" id="WP_166510321.1">
    <property type="nucleotide sequence ID" value="NZ_VNHM01000001.1"/>
</dbReference>
<dbReference type="Proteomes" id="UP000323166">
    <property type="component" value="Unassembled WGS sequence"/>
</dbReference>
<dbReference type="PANTHER" id="PTHR43308:SF5">
    <property type="entry name" value="S-LAYER PROTEIN _ PEPTIDOGLYCAN ENDO-BETA-N-ACETYLGLUCOSAMINIDASE"/>
    <property type="match status" value="1"/>
</dbReference>
<comment type="caution">
    <text evidence="5">The sequence shown here is derived from an EMBL/GenBank/DDBJ whole genome shotgun (WGS) entry which is preliminary data.</text>
</comment>
<dbReference type="Pfam" id="PF13205">
    <property type="entry name" value="Big_5"/>
    <property type="match status" value="2"/>
</dbReference>
<keyword evidence="2" id="KW-0677">Repeat</keyword>
<dbReference type="EMBL" id="VNHM01000001">
    <property type="protein sequence ID" value="TYO97972.1"/>
    <property type="molecule type" value="Genomic_DNA"/>
</dbReference>
<feature type="domain" description="SLH" evidence="4">
    <location>
        <begin position="51"/>
        <end position="114"/>
    </location>
</feature>
<reference evidence="5 6" key="1">
    <citation type="submission" date="2019-07" db="EMBL/GenBank/DDBJ databases">
        <title>Genomic Encyclopedia of Type Strains, Phase I: the one thousand microbial genomes (KMG-I) project.</title>
        <authorList>
            <person name="Kyrpides N."/>
        </authorList>
    </citation>
    <scope>NUCLEOTIDE SEQUENCE [LARGE SCALE GENOMIC DNA]</scope>
    <source>
        <strain evidence="5 6">DSM 6562</strain>
    </source>
</reference>